<dbReference type="InterPro" id="IPR001680">
    <property type="entry name" value="WD40_rpt"/>
</dbReference>
<feature type="repeat" description="WD" evidence="5">
    <location>
        <begin position="321"/>
        <end position="354"/>
    </location>
</feature>
<feature type="compositionally biased region" description="Polar residues" evidence="6">
    <location>
        <begin position="298"/>
        <end position="309"/>
    </location>
</feature>
<dbReference type="RefSeq" id="XP_025359816.1">
    <property type="nucleotide sequence ID" value="XM_025507008.1"/>
</dbReference>
<keyword evidence="8" id="KW-1185">Reference proteome</keyword>
<evidence type="ECO:0000256" key="5">
    <source>
        <dbReference type="PROSITE-ProRule" id="PRU00221"/>
    </source>
</evidence>
<dbReference type="PANTHER" id="PTHR19865">
    <property type="entry name" value="U3 SMALL NUCLEOLAR RNA INTERACTING PROTEIN 2"/>
    <property type="match status" value="1"/>
</dbReference>
<gene>
    <name evidence="7" type="ORF">BDZ90DRAFT_234405</name>
</gene>
<dbReference type="PANTHER" id="PTHR19865:SF0">
    <property type="entry name" value="U3 SMALL NUCLEOLAR RNA-INTERACTING PROTEIN 2"/>
    <property type="match status" value="1"/>
</dbReference>
<dbReference type="SMART" id="SM00320">
    <property type="entry name" value="WD40"/>
    <property type="match status" value="6"/>
</dbReference>
<evidence type="ECO:0000256" key="6">
    <source>
        <dbReference type="SAM" id="MobiDB-lite"/>
    </source>
</evidence>
<evidence type="ECO:0000256" key="4">
    <source>
        <dbReference type="ARBA" id="ARBA00023242"/>
    </source>
</evidence>
<feature type="region of interest" description="Disordered" evidence="6">
    <location>
        <begin position="1"/>
        <end position="96"/>
    </location>
</feature>
<evidence type="ECO:0000256" key="1">
    <source>
        <dbReference type="ARBA" id="ARBA00004123"/>
    </source>
</evidence>
<feature type="compositionally biased region" description="Basic and acidic residues" evidence="6">
    <location>
        <begin position="72"/>
        <end position="85"/>
    </location>
</feature>
<dbReference type="GeneID" id="37028831"/>
<dbReference type="Proteomes" id="UP000245884">
    <property type="component" value="Unassembled WGS sequence"/>
</dbReference>
<reference evidence="7 8" key="1">
    <citation type="journal article" date="2018" name="Mol. Biol. Evol.">
        <title>Broad Genomic Sampling Reveals a Smut Pathogenic Ancestry of the Fungal Clade Ustilaginomycotina.</title>
        <authorList>
            <person name="Kijpornyongpan T."/>
            <person name="Mondo S.J."/>
            <person name="Barry K."/>
            <person name="Sandor L."/>
            <person name="Lee J."/>
            <person name="Lipzen A."/>
            <person name="Pangilinan J."/>
            <person name="LaButti K."/>
            <person name="Hainaut M."/>
            <person name="Henrissat B."/>
            <person name="Grigoriev I.V."/>
            <person name="Spatafora J.W."/>
            <person name="Aime M.C."/>
        </authorList>
    </citation>
    <scope>NUCLEOTIDE SEQUENCE [LARGE SCALE GENOMIC DNA]</scope>
    <source>
        <strain evidence="7 8">MCA 5214</strain>
    </source>
</reference>
<feature type="compositionally biased region" description="Acidic residues" evidence="6">
    <location>
        <begin position="228"/>
        <end position="239"/>
    </location>
</feature>
<name>A0A316UJU5_9BASI</name>
<evidence type="ECO:0000313" key="8">
    <source>
        <dbReference type="Proteomes" id="UP000245884"/>
    </source>
</evidence>
<dbReference type="InterPro" id="IPR036322">
    <property type="entry name" value="WD40_repeat_dom_sf"/>
</dbReference>
<feature type="region of interest" description="Disordered" evidence="6">
    <location>
        <begin position="621"/>
        <end position="652"/>
    </location>
</feature>
<dbReference type="PROSITE" id="PS50294">
    <property type="entry name" value="WD_REPEATS_REGION"/>
    <property type="match status" value="1"/>
</dbReference>
<dbReference type="OrthoDB" id="189968at2759"/>
<dbReference type="GO" id="GO:0034511">
    <property type="term" value="F:U3 snoRNA binding"/>
    <property type="evidence" value="ECO:0007669"/>
    <property type="project" value="InterPro"/>
</dbReference>
<dbReference type="SUPFAM" id="SSF50978">
    <property type="entry name" value="WD40 repeat-like"/>
    <property type="match status" value="1"/>
</dbReference>
<comment type="subcellular location">
    <subcellularLocation>
        <location evidence="1">Nucleus</location>
    </subcellularLocation>
</comment>
<dbReference type="InterPro" id="IPR015943">
    <property type="entry name" value="WD40/YVTN_repeat-like_dom_sf"/>
</dbReference>
<accession>A0A316UJU5</accession>
<dbReference type="EMBL" id="KZ819677">
    <property type="protein sequence ID" value="PWN25204.1"/>
    <property type="molecule type" value="Genomic_DNA"/>
</dbReference>
<dbReference type="GO" id="GO:0032040">
    <property type="term" value="C:small-subunit processome"/>
    <property type="evidence" value="ECO:0007669"/>
    <property type="project" value="TreeGrafter"/>
</dbReference>
<dbReference type="AlphaFoldDB" id="A0A316UJU5"/>
<sequence length="690" mass="74696">MPDSFFQKSRKRAASSSSSSSSSKQSRPRRDDKARGGPKRPPPQRSARAYNDDDDDDDDGSDGSDFFEGGNDDTRHRYEHDVSSDEERDAAETPAEARVRLAKAYIDGLKNDELDADDADAAASDAANIAARLQKDVSEHSGKQHIFIASRLKPPPKDGSRSLLLRGGHRASLTAAVASGNGKWVYTAAKDGNVFRWRMEDGRIDVLLPRGGAPSKLVANGKKVADAEMQDSDADEDEEKAPPASAVNGTHSNGQVDGDEAASDAEMSSAKSKSSGASRRKARRRGAALQSHPAPPRSKSTSEQQQQPRSRLHAIAEVGQDEGHRGEIWSLALSSDGKRLATGGQEKHIGIWTIGGDDPSPSSSSSTPSWTRALTGHKDSISGLRFRHGSYELYTSSLDRQIKLFAVDQLSYIETLFGHQESILSLDVLRQQVAVTAGGRDRTVRWWKVRDESQLVFRGGARSKLRDLIEGGDLSEEQVKKARGDRGGAVIEGSVECVAMIDDSHFLSGGDSGAISLWSLGKKKPIFTRAVTHGFQPATSEHAPLTPRWITSLACLPYGDAFASGSWDGSIRLWQLDRQLRNFKPLFSVNAPGFVNSLQLLQPPKSAGQCVKPELYRFRVKGQKEKDSEGEKQAVSGDGDEEAAPAPSLGRKESVPPILIAALGSEPRMGRWMKDKSVQSAGLIVPLTFA</sequence>
<keyword evidence="4" id="KW-0539">Nucleus</keyword>
<keyword evidence="3" id="KW-0677">Repeat</keyword>
<dbReference type="InterPro" id="IPR039241">
    <property type="entry name" value="Rrp9-like"/>
</dbReference>
<dbReference type="Pfam" id="PF00400">
    <property type="entry name" value="WD40"/>
    <property type="match status" value="5"/>
</dbReference>
<protein>
    <submittedName>
        <fullName evidence="7">WD40 repeat-like protein</fullName>
    </submittedName>
</protein>
<feature type="region of interest" description="Disordered" evidence="6">
    <location>
        <begin position="207"/>
        <end position="310"/>
    </location>
</feature>
<feature type="compositionally biased region" description="Basic and acidic residues" evidence="6">
    <location>
        <begin position="621"/>
        <end position="632"/>
    </location>
</feature>
<feature type="compositionally biased region" description="Low complexity" evidence="6">
    <location>
        <begin position="14"/>
        <end position="25"/>
    </location>
</feature>
<evidence type="ECO:0000256" key="2">
    <source>
        <dbReference type="ARBA" id="ARBA00022574"/>
    </source>
</evidence>
<feature type="repeat" description="WD" evidence="5">
    <location>
        <begin position="550"/>
        <end position="577"/>
    </location>
</feature>
<dbReference type="STRING" id="1569628.A0A316UJU5"/>
<keyword evidence="2 5" id="KW-0853">WD repeat</keyword>
<feature type="repeat" description="WD" evidence="5">
    <location>
        <begin position="416"/>
        <end position="457"/>
    </location>
</feature>
<organism evidence="7 8">
    <name type="scientific">Jaminaea rosea</name>
    <dbReference type="NCBI Taxonomy" id="1569628"/>
    <lineage>
        <taxon>Eukaryota</taxon>
        <taxon>Fungi</taxon>
        <taxon>Dikarya</taxon>
        <taxon>Basidiomycota</taxon>
        <taxon>Ustilaginomycotina</taxon>
        <taxon>Exobasidiomycetes</taxon>
        <taxon>Microstromatales</taxon>
        <taxon>Microstromatales incertae sedis</taxon>
        <taxon>Jaminaea</taxon>
    </lineage>
</organism>
<evidence type="ECO:0000313" key="7">
    <source>
        <dbReference type="EMBL" id="PWN25204.1"/>
    </source>
</evidence>
<dbReference type="PROSITE" id="PS50082">
    <property type="entry name" value="WD_REPEATS_2"/>
    <property type="match status" value="4"/>
</dbReference>
<dbReference type="Gene3D" id="2.130.10.10">
    <property type="entry name" value="YVTN repeat-like/Quinoprotein amine dehydrogenase"/>
    <property type="match status" value="1"/>
</dbReference>
<feature type="repeat" description="WD" evidence="5">
    <location>
        <begin position="374"/>
        <end position="415"/>
    </location>
</feature>
<feature type="compositionally biased region" description="Low complexity" evidence="6">
    <location>
        <begin position="264"/>
        <end position="277"/>
    </location>
</feature>
<feature type="compositionally biased region" description="Acidic residues" evidence="6">
    <location>
        <begin position="52"/>
        <end position="62"/>
    </location>
</feature>
<proteinExistence type="predicted"/>
<evidence type="ECO:0000256" key="3">
    <source>
        <dbReference type="ARBA" id="ARBA00022737"/>
    </source>
</evidence>